<keyword evidence="2" id="KW-1185">Reference proteome</keyword>
<gene>
    <name evidence="1" type="ORF">GJ744_006880</name>
</gene>
<sequence>MWRLSDSPIKSTVLSEFSENADIHTSQQCIAELAFVVSRQQHQGLRARQISGRQATHPSHDIVIAVMGKSYHID</sequence>
<accession>A0A8H7A3W7</accession>
<proteinExistence type="predicted"/>
<dbReference type="EMBL" id="JAACFV010000315">
    <property type="protein sequence ID" value="KAF7502155.1"/>
    <property type="molecule type" value="Genomic_DNA"/>
</dbReference>
<evidence type="ECO:0000313" key="1">
    <source>
        <dbReference type="EMBL" id="KAF7502155.1"/>
    </source>
</evidence>
<comment type="caution">
    <text evidence="1">The sequence shown here is derived from an EMBL/GenBank/DDBJ whole genome shotgun (WGS) entry which is preliminary data.</text>
</comment>
<name>A0A8H7A3W7_9EURO</name>
<protein>
    <submittedName>
        <fullName evidence="1">Uncharacterized protein</fullName>
    </submittedName>
</protein>
<organism evidence="1 2">
    <name type="scientific">Endocarpon pusillum</name>
    <dbReference type="NCBI Taxonomy" id="364733"/>
    <lineage>
        <taxon>Eukaryota</taxon>
        <taxon>Fungi</taxon>
        <taxon>Dikarya</taxon>
        <taxon>Ascomycota</taxon>
        <taxon>Pezizomycotina</taxon>
        <taxon>Eurotiomycetes</taxon>
        <taxon>Chaetothyriomycetidae</taxon>
        <taxon>Verrucariales</taxon>
        <taxon>Verrucariaceae</taxon>
        <taxon>Endocarpon</taxon>
    </lineage>
</organism>
<dbReference type="AlphaFoldDB" id="A0A8H7A3W7"/>
<dbReference type="Proteomes" id="UP000606974">
    <property type="component" value="Unassembled WGS sequence"/>
</dbReference>
<reference evidence="1" key="1">
    <citation type="submission" date="2020-02" db="EMBL/GenBank/DDBJ databases">
        <authorList>
            <person name="Palmer J.M."/>
        </authorList>
    </citation>
    <scope>NUCLEOTIDE SEQUENCE</scope>
    <source>
        <strain evidence="1">EPUS1.4</strain>
        <tissue evidence="1">Thallus</tissue>
    </source>
</reference>
<evidence type="ECO:0000313" key="2">
    <source>
        <dbReference type="Proteomes" id="UP000606974"/>
    </source>
</evidence>